<evidence type="ECO:0000259" key="2">
    <source>
        <dbReference type="Pfam" id="PF13205"/>
    </source>
</evidence>
<sequence>MLTGGAKDTIPPKAISFSPKNFSKNVKDNVIRISFDELIRIENVSKNVIISPPLKKMPKINPVSSPRDYISVELDVDSLKKNTTYIINFIKAIKDNNESNLLPELKYVFSTGDNIDSLTVKGTVQYSNKKDLPKDVTVMLYPIDENYTDSILYKELPTYMTNTRDSNYFEITNIKEGLYKLIALKSKSQQIKYSLKNDSIGFVVNTLKLPQDTSTFFKLNLFKELDTFDIQRPIHASKGKIQLLFKGTPRDIDVKRISPVKNDSIRDLFIRSFTGDTIDYWFEREEQDSITFEISRNKIPIDTVSVDLKRQKEQDFTINPNIKGTLHITEKLSFKTNKPIYAINDSCISIVDKDSISIPLHLEINKLKDQVAILFDTQEKQEYKLELLPGAIESIFKERNDTINTSFRTISKIDYGSIKITLNKIPEKNIIIELMDGNKVIRRASCKNGEKTYLFEYLQPKHYSFRIIVDDNDNDRWDTGNHVKNLLPEEIIYYKDSITVKSNWDIEEKWDLF</sequence>
<dbReference type="InterPro" id="IPR032812">
    <property type="entry name" value="SbsA_Ig"/>
</dbReference>
<keyword evidence="1" id="KW-0732">Signal</keyword>
<name>A0A1J1E7G8_9FLAO</name>
<feature type="domain" description="SbsA Ig-like" evidence="2">
    <location>
        <begin position="8"/>
        <end position="111"/>
    </location>
</feature>
<dbReference type="Proteomes" id="UP000243197">
    <property type="component" value="Chromosome"/>
</dbReference>
<evidence type="ECO:0000313" key="3">
    <source>
        <dbReference type="EMBL" id="BAV95270.1"/>
    </source>
</evidence>
<evidence type="ECO:0000313" key="4">
    <source>
        <dbReference type="Proteomes" id="UP000243197"/>
    </source>
</evidence>
<organism evidence="3 4">
    <name type="scientific">Ichthyobacterium seriolicida</name>
    <dbReference type="NCBI Taxonomy" id="242600"/>
    <lineage>
        <taxon>Bacteria</taxon>
        <taxon>Pseudomonadati</taxon>
        <taxon>Bacteroidota</taxon>
        <taxon>Flavobacteriia</taxon>
        <taxon>Flavobacteriales</taxon>
        <taxon>Ichthyobacteriaceae</taxon>
        <taxon>Ichthyobacterium</taxon>
    </lineage>
</organism>
<dbReference type="KEGG" id="ise:JBKA6_1257"/>
<dbReference type="Pfam" id="PF13205">
    <property type="entry name" value="Big_5"/>
    <property type="match status" value="1"/>
</dbReference>
<evidence type="ECO:0000256" key="1">
    <source>
        <dbReference type="ARBA" id="ARBA00022729"/>
    </source>
</evidence>
<reference evidence="3 4" key="1">
    <citation type="submission" date="2014-03" db="EMBL/GenBank/DDBJ databases">
        <title>complete genome sequence of Flavobacteriaceae bacterium JBKA-6.</title>
        <authorList>
            <person name="Takano T."/>
            <person name="Nakamura Y."/>
            <person name="Takuma S."/>
            <person name="Yasuike M."/>
            <person name="Matsuyama T."/>
            <person name="Sakai T."/>
            <person name="Fujiwara A."/>
            <person name="Kimoto K."/>
            <person name="Fukuda Y."/>
            <person name="Kondo H."/>
            <person name="Hirono I."/>
            <person name="Nakayasu C."/>
        </authorList>
    </citation>
    <scope>NUCLEOTIDE SEQUENCE [LARGE SCALE GENOMIC DNA]</scope>
    <source>
        <strain evidence="3 4">JBKA-6</strain>
    </source>
</reference>
<proteinExistence type="predicted"/>
<dbReference type="AlphaFoldDB" id="A0A1J1E7G8"/>
<keyword evidence="4" id="KW-1185">Reference proteome</keyword>
<accession>A0A1J1E7G8</accession>
<dbReference type="EMBL" id="AP014564">
    <property type="protein sequence ID" value="BAV95270.1"/>
    <property type="molecule type" value="Genomic_DNA"/>
</dbReference>
<protein>
    <recommendedName>
        <fullName evidence="2">SbsA Ig-like domain-containing protein</fullName>
    </recommendedName>
</protein>
<gene>
    <name evidence="3" type="ORF">JBKA6_1257</name>
</gene>